<comment type="caution">
    <text evidence="1">The sequence shown here is derived from an EMBL/GenBank/DDBJ whole genome shotgun (WGS) entry which is preliminary data.</text>
</comment>
<protein>
    <submittedName>
        <fullName evidence="1">Uncharacterized protein</fullName>
    </submittedName>
</protein>
<dbReference type="InterPro" id="IPR011990">
    <property type="entry name" value="TPR-like_helical_dom_sf"/>
</dbReference>
<proteinExistence type="predicted"/>
<dbReference type="InterPro" id="IPR019734">
    <property type="entry name" value="TPR_rpt"/>
</dbReference>
<dbReference type="Gene3D" id="1.25.40.10">
    <property type="entry name" value="Tetratricopeptide repeat domain"/>
    <property type="match status" value="1"/>
</dbReference>
<accession>A0A5J4S6U9</accession>
<reference evidence="1" key="1">
    <citation type="submission" date="2019-03" db="EMBL/GenBank/DDBJ databases">
        <title>Single cell metagenomics reveals metabolic interactions within the superorganism composed of flagellate Streblomastix strix and complex community of Bacteroidetes bacteria on its surface.</title>
        <authorList>
            <person name="Treitli S.C."/>
            <person name="Kolisko M."/>
            <person name="Husnik F."/>
            <person name="Keeling P."/>
            <person name="Hampl V."/>
        </authorList>
    </citation>
    <scope>NUCLEOTIDE SEQUENCE</scope>
    <source>
        <strain evidence="1">STM</strain>
    </source>
</reference>
<dbReference type="AlphaFoldDB" id="A0A5J4S6U9"/>
<name>A0A5J4S6U9_9ZZZZ</name>
<dbReference type="Pfam" id="PF13181">
    <property type="entry name" value="TPR_8"/>
    <property type="match status" value="1"/>
</dbReference>
<dbReference type="EMBL" id="SNRY01000418">
    <property type="protein sequence ID" value="KAA6341001.1"/>
    <property type="molecule type" value="Genomic_DNA"/>
</dbReference>
<gene>
    <name evidence="1" type="ORF">EZS27_011166</name>
</gene>
<evidence type="ECO:0000313" key="1">
    <source>
        <dbReference type="EMBL" id="KAA6341001.1"/>
    </source>
</evidence>
<organism evidence="1">
    <name type="scientific">termite gut metagenome</name>
    <dbReference type="NCBI Taxonomy" id="433724"/>
    <lineage>
        <taxon>unclassified sequences</taxon>
        <taxon>metagenomes</taxon>
        <taxon>organismal metagenomes</taxon>
    </lineage>
</organism>
<dbReference type="SUPFAM" id="SSF48452">
    <property type="entry name" value="TPR-like"/>
    <property type="match status" value="1"/>
</dbReference>
<sequence length="141" mass="16445">MYCLAKSQLFSYNEEVSNDFNELIEKYPSFHSAYNAKACYLRKKGDYKNALTSIYKAIELKKDSPILCATLAEIKASEGDYDQFYFHFEEALRLGLDVISTMDDSPDVYSKFTNEAKFIELLEKYDLYDAIEHLKKIEHTE</sequence>